<reference evidence="3 4" key="1">
    <citation type="submission" date="2024-03" db="EMBL/GenBank/DDBJ databases">
        <title>Human intestinal bacterial collection.</title>
        <authorList>
            <person name="Pauvert C."/>
            <person name="Hitch T.C.A."/>
            <person name="Clavel T."/>
        </authorList>
    </citation>
    <scope>NUCLEOTIDE SEQUENCE [LARGE SCALE GENOMIC DNA]</scope>
    <source>
        <strain evidence="3 4">CLA-KB-H122</strain>
    </source>
</reference>
<evidence type="ECO:0000256" key="2">
    <source>
        <dbReference type="SAM" id="SignalP"/>
    </source>
</evidence>
<keyword evidence="4" id="KW-1185">Reference proteome</keyword>
<feature type="signal peptide" evidence="2">
    <location>
        <begin position="1"/>
        <end position="19"/>
    </location>
</feature>
<keyword evidence="2" id="KW-0732">Signal</keyword>
<dbReference type="EMBL" id="JBBMFL010000006">
    <property type="protein sequence ID" value="MEQ2544757.1"/>
    <property type="molecule type" value="Genomic_DNA"/>
</dbReference>
<dbReference type="Proteomes" id="UP001460202">
    <property type="component" value="Unassembled WGS sequence"/>
</dbReference>
<feature type="transmembrane region" description="Helical" evidence="1">
    <location>
        <begin position="67"/>
        <end position="89"/>
    </location>
</feature>
<evidence type="ECO:0000313" key="4">
    <source>
        <dbReference type="Proteomes" id="UP001460202"/>
    </source>
</evidence>
<feature type="chain" id="PRO_5046160610" description="Conjugal transfer protein" evidence="2">
    <location>
        <begin position="20"/>
        <end position="94"/>
    </location>
</feature>
<keyword evidence="1" id="KW-0812">Transmembrane</keyword>
<comment type="caution">
    <text evidence="3">The sequence shown here is derived from an EMBL/GenBank/DDBJ whole genome shotgun (WGS) entry which is preliminary data.</text>
</comment>
<name>A0ABV1GWI1_9BACT</name>
<evidence type="ECO:0008006" key="5">
    <source>
        <dbReference type="Google" id="ProtNLM"/>
    </source>
</evidence>
<sequence length="94" mass="10383">MKKRFFTVAAALMAAPLFAQTISWDLSPVTASLRTLVPNLLGLLCFVALFGWTIWNLVQNWKDRAEILSNAGWALVIIAVGYGIVYGAMNVLLR</sequence>
<evidence type="ECO:0000256" key="1">
    <source>
        <dbReference type="SAM" id="Phobius"/>
    </source>
</evidence>
<keyword evidence="1" id="KW-0472">Membrane</keyword>
<accession>A0ABV1GWI1</accession>
<gene>
    <name evidence="3" type="ORF">WMO46_07340</name>
</gene>
<evidence type="ECO:0000313" key="3">
    <source>
        <dbReference type="EMBL" id="MEQ2544757.1"/>
    </source>
</evidence>
<organism evidence="3 4">
    <name type="scientific">Alistipes intestinihominis</name>
    <dbReference type="NCBI Taxonomy" id="3133172"/>
    <lineage>
        <taxon>Bacteria</taxon>
        <taxon>Pseudomonadati</taxon>
        <taxon>Bacteroidota</taxon>
        <taxon>Bacteroidia</taxon>
        <taxon>Bacteroidales</taxon>
        <taxon>Rikenellaceae</taxon>
        <taxon>Alistipes</taxon>
    </lineage>
</organism>
<dbReference type="RefSeq" id="WP_349094100.1">
    <property type="nucleotide sequence ID" value="NZ_JBBMFL010000006.1"/>
</dbReference>
<keyword evidence="1" id="KW-1133">Transmembrane helix</keyword>
<proteinExistence type="predicted"/>
<feature type="transmembrane region" description="Helical" evidence="1">
    <location>
        <begin position="35"/>
        <end position="55"/>
    </location>
</feature>
<protein>
    <recommendedName>
        <fullName evidence="5">Conjugal transfer protein</fullName>
    </recommendedName>
</protein>